<sequence length="294" mass="34002">MTELSPFRRIRKSCVAYLSVGLKRKLLEVDQDNLRFKAWELHKMPEIDVEDQQIYYEVVGEGPHTVVLIPGFIGTILSDFAQIFPALNKTKFRWICLDPPGYGRSRPKDAVVDLQLYERCGILIAKLMQKLGFEKYSIAGWSQGGAYGVRLAEHYPENVLKLVIWGTFAFGTKRSLFFHERSACLDLWSKDKLDEKLICFDKEYLQQHLQDMAVLVRKTFEEKRGKYLGELPSLTCPTLILHGQKDNLADELQPLAWKSAIPNSRIQYFPQAGHDIHLKHTAEFLKLVEEFLER</sequence>
<dbReference type="OrthoDB" id="19657at2759"/>
<name>A0A8J2K2N8_9HEXA</name>
<dbReference type="EMBL" id="CAJVCH010224624">
    <property type="protein sequence ID" value="CAG7732083.1"/>
    <property type="molecule type" value="Genomic_DNA"/>
</dbReference>
<dbReference type="Proteomes" id="UP000708208">
    <property type="component" value="Unassembled WGS sequence"/>
</dbReference>
<dbReference type="GO" id="GO:0017171">
    <property type="term" value="F:serine hydrolase activity"/>
    <property type="evidence" value="ECO:0007669"/>
    <property type="project" value="TreeGrafter"/>
</dbReference>
<reference evidence="2" key="1">
    <citation type="submission" date="2021-06" db="EMBL/GenBank/DDBJ databases">
        <authorList>
            <person name="Hodson N. C."/>
            <person name="Mongue J. A."/>
            <person name="Jaron S. K."/>
        </authorList>
    </citation>
    <scope>NUCLEOTIDE SEQUENCE</scope>
</reference>
<accession>A0A8J2K2N8</accession>
<dbReference type="InterPro" id="IPR000073">
    <property type="entry name" value="AB_hydrolase_1"/>
</dbReference>
<organism evidence="2 3">
    <name type="scientific">Allacma fusca</name>
    <dbReference type="NCBI Taxonomy" id="39272"/>
    <lineage>
        <taxon>Eukaryota</taxon>
        <taxon>Metazoa</taxon>
        <taxon>Ecdysozoa</taxon>
        <taxon>Arthropoda</taxon>
        <taxon>Hexapoda</taxon>
        <taxon>Collembola</taxon>
        <taxon>Symphypleona</taxon>
        <taxon>Sminthuridae</taxon>
        <taxon>Allacma</taxon>
    </lineage>
</organism>
<keyword evidence="3" id="KW-1185">Reference proteome</keyword>
<dbReference type="Pfam" id="PF00561">
    <property type="entry name" value="Abhydrolase_1"/>
    <property type="match status" value="1"/>
</dbReference>
<dbReference type="PANTHER" id="PTHR46331:SF2">
    <property type="entry name" value="VALACYCLOVIR HYDROLASE"/>
    <property type="match status" value="1"/>
</dbReference>
<proteinExistence type="predicted"/>
<gene>
    <name evidence="2" type="ORF">AFUS01_LOCUS20621</name>
</gene>
<evidence type="ECO:0000259" key="1">
    <source>
        <dbReference type="Pfam" id="PF00561"/>
    </source>
</evidence>
<evidence type="ECO:0000313" key="3">
    <source>
        <dbReference type="Proteomes" id="UP000708208"/>
    </source>
</evidence>
<evidence type="ECO:0000313" key="2">
    <source>
        <dbReference type="EMBL" id="CAG7732083.1"/>
    </source>
</evidence>
<protein>
    <recommendedName>
        <fullName evidence="1">AB hydrolase-1 domain-containing protein</fullName>
    </recommendedName>
</protein>
<feature type="domain" description="AB hydrolase-1" evidence="1">
    <location>
        <begin position="65"/>
        <end position="167"/>
    </location>
</feature>
<comment type="caution">
    <text evidence="2">The sequence shown here is derived from an EMBL/GenBank/DDBJ whole genome shotgun (WGS) entry which is preliminary data.</text>
</comment>
<dbReference type="PANTHER" id="PTHR46331">
    <property type="entry name" value="VALACYCLOVIR HYDROLASE"/>
    <property type="match status" value="1"/>
</dbReference>
<dbReference type="AlphaFoldDB" id="A0A8J2K2N8"/>